<dbReference type="PANTHER" id="PTHR30487:SF0">
    <property type="entry name" value="PREPILIN LEADER PEPTIDASE_N-METHYLTRANSFERASE-RELATED"/>
    <property type="match status" value="1"/>
</dbReference>
<comment type="caution">
    <text evidence="5">The sequence shown here is derived from an EMBL/GenBank/DDBJ whole genome shotgun (WGS) entry which is preliminary data.</text>
</comment>
<dbReference type="Proteomes" id="UP000230392">
    <property type="component" value="Unassembled WGS sequence"/>
</dbReference>
<accession>A0A2G9Y921</accession>
<keyword evidence="3" id="KW-0472">Membrane</keyword>
<evidence type="ECO:0000313" key="5">
    <source>
        <dbReference type="EMBL" id="PIP15690.1"/>
    </source>
</evidence>
<reference evidence="5 6" key="1">
    <citation type="submission" date="2017-09" db="EMBL/GenBank/DDBJ databases">
        <title>Depth-based differentiation of microbial function through sediment-hosted aquifers and enrichment of novel symbionts in the deep terrestrial subsurface.</title>
        <authorList>
            <person name="Probst A.J."/>
            <person name="Ladd B."/>
            <person name="Jarett J.K."/>
            <person name="Geller-Mcgrath D.E."/>
            <person name="Sieber C.M."/>
            <person name="Emerson J.B."/>
            <person name="Anantharaman K."/>
            <person name="Thomas B.C."/>
            <person name="Malmstrom R."/>
            <person name="Stieglmeier M."/>
            <person name="Klingl A."/>
            <person name="Woyke T."/>
            <person name="Ryan C.M."/>
            <person name="Banfield J.F."/>
        </authorList>
    </citation>
    <scope>NUCLEOTIDE SEQUENCE [LARGE SCALE GENOMIC DNA]</scope>
    <source>
        <strain evidence="5">CG23_combo_of_CG06-09_8_20_14_all_48_7</strain>
    </source>
</reference>
<protein>
    <recommendedName>
        <fullName evidence="4">Prepilin type IV endopeptidase peptidase domain-containing protein</fullName>
    </recommendedName>
</protein>
<dbReference type="GO" id="GO:0005886">
    <property type="term" value="C:plasma membrane"/>
    <property type="evidence" value="ECO:0007669"/>
    <property type="project" value="TreeGrafter"/>
</dbReference>
<dbReference type="GO" id="GO:0006465">
    <property type="term" value="P:signal peptide processing"/>
    <property type="evidence" value="ECO:0007669"/>
    <property type="project" value="TreeGrafter"/>
</dbReference>
<feature type="domain" description="Prepilin type IV endopeptidase peptidase" evidence="4">
    <location>
        <begin position="34"/>
        <end position="149"/>
    </location>
</feature>
<organism evidence="5 6">
    <name type="scientific">bacterium (Candidatus Ratteibacteria) CG23_combo_of_CG06-09_8_20_14_all_48_7</name>
    <dbReference type="NCBI Taxonomy" id="2014292"/>
    <lineage>
        <taxon>Bacteria</taxon>
        <taxon>Candidatus Ratteibacteria</taxon>
    </lineage>
</organism>
<dbReference type="InterPro" id="IPR000045">
    <property type="entry name" value="Prepilin_IV_endopep_pep"/>
</dbReference>
<dbReference type="AlphaFoldDB" id="A0A2G9Y921"/>
<feature type="transmembrane region" description="Helical" evidence="3">
    <location>
        <begin position="28"/>
        <end position="45"/>
    </location>
</feature>
<dbReference type="InterPro" id="IPR014032">
    <property type="entry name" value="Peptidase_A24A_bac"/>
</dbReference>
<dbReference type="Pfam" id="PF01478">
    <property type="entry name" value="Peptidase_A24"/>
    <property type="match status" value="1"/>
</dbReference>
<dbReference type="InterPro" id="IPR050882">
    <property type="entry name" value="Prepilin_peptidase/N-MTase"/>
</dbReference>
<gene>
    <name evidence="5" type="ORF">COX46_05235</name>
</gene>
<evidence type="ECO:0000256" key="1">
    <source>
        <dbReference type="ARBA" id="ARBA00005801"/>
    </source>
</evidence>
<dbReference type="GO" id="GO:0004190">
    <property type="term" value="F:aspartic-type endopeptidase activity"/>
    <property type="evidence" value="ECO:0007669"/>
    <property type="project" value="InterPro"/>
</dbReference>
<comment type="similarity">
    <text evidence="1 2">Belongs to the peptidase A24 family.</text>
</comment>
<dbReference type="PRINTS" id="PR00864">
    <property type="entry name" value="PREPILNPTASE"/>
</dbReference>
<evidence type="ECO:0000313" key="6">
    <source>
        <dbReference type="Proteomes" id="UP000230392"/>
    </source>
</evidence>
<dbReference type="EMBL" id="PCRF01000254">
    <property type="protein sequence ID" value="PIP15690.1"/>
    <property type="molecule type" value="Genomic_DNA"/>
</dbReference>
<evidence type="ECO:0000256" key="2">
    <source>
        <dbReference type="RuleBase" id="RU003793"/>
    </source>
</evidence>
<feature type="transmembrane region" description="Helical" evidence="3">
    <location>
        <begin position="57"/>
        <end position="76"/>
    </location>
</feature>
<evidence type="ECO:0000256" key="3">
    <source>
        <dbReference type="SAM" id="Phobius"/>
    </source>
</evidence>
<name>A0A2G9Y921_9BACT</name>
<feature type="transmembrane region" description="Helical" evidence="3">
    <location>
        <begin position="88"/>
        <end position="109"/>
    </location>
</feature>
<evidence type="ECO:0000259" key="4">
    <source>
        <dbReference type="Pfam" id="PF01478"/>
    </source>
</evidence>
<feature type="transmembrane region" description="Helical" evidence="3">
    <location>
        <begin position="167"/>
        <end position="189"/>
    </location>
</feature>
<dbReference type="PANTHER" id="PTHR30487">
    <property type="entry name" value="TYPE 4 PREPILIN-LIKE PROTEINS LEADER PEPTIDE-PROCESSING ENZYME"/>
    <property type="match status" value="1"/>
</dbReference>
<keyword evidence="3" id="KW-0812">Transmembrane</keyword>
<proteinExistence type="inferred from homology"/>
<sequence length="190" mass="20979">MLPRYFIVELLTSSLFLLLFIRFDLTASFFIFSLLILALILASFIDWEHYLIPDLVVYPGIVLGLLFNLIFPELAFSNDSLYALKESFLGVLVGGGFLYLTALAGEIVMKKEAMGGGDVKLLAMIGAFLGWRSVLLAIFFGSIIGSVVSLALIGLKIKKRTDYIPFGPYLSLGAVISLFYKGSTFLGYYI</sequence>
<keyword evidence="3" id="KW-1133">Transmembrane helix</keyword>
<dbReference type="Gene3D" id="1.20.120.1220">
    <property type="match status" value="1"/>
</dbReference>
<feature type="transmembrane region" description="Helical" evidence="3">
    <location>
        <begin position="129"/>
        <end position="155"/>
    </location>
</feature>